<dbReference type="Gene3D" id="3.30.310.50">
    <property type="entry name" value="Alpha-D-phosphohexomutase, C-terminal domain"/>
    <property type="match status" value="1"/>
</dbReference>
<comment type="caution">
    <text evidence="7">The sequence shown here is derived from an EMBL/GenBank/DDBJ whole genome shotgun (WGS) entry which is preliminary data.</text>
</comment>
<feature type="domain" description="Alpha-D-phosphohexomutase alpha/beta/alpha" evidence="4">
    <location>
        <begin position="9"/>
        <end position="134"/>
    </location>
</feature>
<evidence type="ECO:0000256" key="3">
    <source>
        <dbReference type="ARBA" id="ARBA00022553"/>
    </source>
</evidence>
<dbReference type="FunFam" id="3.40.120.10:FF:000010">
    <property type="entry name" value="phosphomannomutase/phosphoglucomutase isoform X1"/>
    <property type="match status" value="1"/>
</dbReference>
<accession>A0AAW8TXH5</accession>
<dbReference type="Pfam" id="PF02880">
    <property type="entry name" value="PGM_PMM_III"/>
    <property type="match status" value="1"/>
</dbReference>
<dbReference type="InterPro" id="IPR005846">
    <property type="entry name" value="A-D-PHexomutase_a/b/a-III"/>
</dbReference>
<keyword evidence="3" id="KW-0597">Phosphoprotein</keyword>
<dbReference type="InterPro" id="IPR016055">
    <property type="entry name" value="A-D-PHexomutase_a/b/a-I/II/III"/>
</dbReference>
<dbReference type="Gene3D" id="3.40.120.10">
    <property type="entry name" value="Alpha-D-Glucose-1,6-Bisphosphate, subunit A, domain 3"/>
    <property type="match status" value="3"/>
</dbReference>
<dbReference type="GO" id="GO:0004615">
    <property type="term" value="F:phosphomannomutase activity"/>
    <property type="evidence" value="ECO:0007669"/>
    <property type="project" value="TreeGrafter"/>
</dbReference>
<dbReference type="Proteomes" id="UP001256711">
    <property type="component" value="Unassembled WGS sequence"/>
</dbReference>
<dbReference type="PANTHER" id="PTHR42946">
    <property type="entry name" value="PHOSPHOHEXOSE MUTASE"/>
    <property type="match status" value="1"/>
</dbReference>
<dbReference type="RefSeq" id="WP_311835557.1">
    <property type="nucleotide sequence ID" value="NZ_JARQBJ010000004.1"/>
</dbReference>
<dbReference type="EMBL" id="JARQBJ010000004">
    <property type="protein sequence ID" value="MDT2810733.1"/>
    <property type="molecule type" value="Genomic_DNA"/>
</dbReference>
<dbReference type="InterPro" id="IPR005841">
    <property type="entry name" value="Alpha-D-phosphohexomutase_SF"/>
</dbReference>
<sequence length="500" mass="54718">MSDLLDLKNGSDIRGIALTTDEHKANLTPEAMENIAWGLVHWFREQKTGPLVVGIGRDSRITGPTLAATLTKVFVTQEITVIEFGLATTPAMFMATQFPEFACDFALMLTASHLPYYYNGVKIFAKSGGAEKSDIEYILTHPTPLAAEIGGKRQQAYLLPAYSDFLVQKIRDGLAPEISDQEQPLKDLKILVDAGNGAGGFFASQVLQPLGADTTGSQFLEPDGYFPNHIPNPDNQKASESIQQAVLTHQADLGIIFDTDVDRSGIITKSGKILNRNNLIAVLSRILLEESPGASIVTNSPTSDHLKTFIESLGGRQVRYISGYRNVINKALDLNKAGIDCPLAIETSGHAAFRENYFLDDGAYVVAKILSLLPSLQKNGQSLDDLISDLGQPAEILELRLRLQSNQPHALGTQIINDFSDYVTTIPGWQINPENEEGIRISLGAPDGLGWFLLRMSLHEPLLVLQIENDEAGHLPKIQQKLAQFFSSYPQVDLTPLTNQ</sequence>
<dbReference type="GO" id="GO:0005975">
    <property type="term" value="P:carbohydrate metabolic process"/>
    <property type="evidence" value="ECO:0007669"/>
    <property type="project" value="InterPro"/>
</dbReference>
<evidence type="ECO:0000259" key="5">
    <source>
        <dbReference type="Pfam" id="PF02879"/>
    </source>
</evidence>
<proteinExistence type="inferred from homology"/>
<evidence type="ECO:0000259" key="4">
    <source>
        <dbReference type="Pfam" id="PF02878"/>
    </source>
</evidence>
<dbReference type="Pfam" id="PF02878">
    <property type="entry name" value="PGM_PMM_I"/>
    <property type="match status" value="1"/>
</dbReference>
<gene>
    <name evidence="7" type="ORF">P7H43_09555</name>
</gene>
<comment type="cofactor">
    <cofactor evidence="1">
        <name>Mg(2+)</name>
        <dbReference type="ChEBI" id="CHEBI:18420"/>
    </cofactor>
</comment>
<dbReference type="CDD" id="cd03089">
    <property type="entry name" value="PMM_PGM"/>
    <property type="match status" value="1"/>
</dbReference>
<name>A0AAW8TXH5_9ENTE</name>
<feature type="domain" description="Alpha-D-phosphohexomutase alpha/beta/alpha" evidence="6">
    <location>
        <begin position="276"/>
        <end position="389"/>
    </location>
</feature>
<dbReference type="AlphaFoldDB" id="A0AAW8TXH5"/>
<dbReference type="PRINTS" id="PR00509">
    <property type="entry name" value="PGMPMM"/>
</dbReference>
<dbReference type="InterPro" id="IPR050060">
    <property type="entry name" value="Phosphoglucosamine_mutase"/>
</dbReference>
<dbReference type="PANTHER" id="PTHR42946:SF1">
    <property type="entry name" value="PHOSPHOGLUCOMUTASE (ALPHA-D-GLUCOSE-1,6-BISPHOSPHATE-DEPENDENT)"/>
    <property type="match status" value="1"/>
</dbReference>
<feature type="domain" description="Alpha-D-phosphohexomutase alpha/beta/alpha" evidence="5">
    <location>
        <begin position="184"/>
        <end position="271"/>
    </location>
</feature>
<comment type="similarity">
    <text evidence="2">Belongs to the phosphohexose mutase family.</text>
</comment>
<evidence type="ECO:0000259" key="6">
    <source>
        <dbReference type="Pfam" id="PF02880"/>
    </source>
</evidence>
<dbReference type="SUPFAM" id="SSF53738">
    <property type="entry name" value="Phosphoglucomutase, first 3 domains"/>
    <property type="match status" value="3"/>
</dbReference>
<protein>
    <submittedName>
        <fullName evidence="7">Phosphomannomutase/phosphoglucomutase</fullName>
    </submittedName>
</protein>
<dbReference type="Pfam" id="PF02879">
    <property type="entry name" value="PGM_PMM_II"/>
    <property type="match status" value="1"/>
</dbReference>
<dbReference type="InterPro" id="IPR005844">
    <property type="entry name" value="A-D-PHexomutase_a/b/a-I"/>
</dbReference>
<organism evidence="7 8">
    <name type="scientific">Enterococcus asini</name>
    <dbReference type="NCBI Taxonomy" id="57732"/>
    <lineage>
        <taxon>Bacteria</taxon>
        <taxon>Bacillati</taxon>
        <taxon>Bacillota</taxon>
        <taxon>Bacilli</taxon>
        <taxon>Lactobacillales</taxon>
        <taxon>Enterococcaceae</taxon>
        <taxon>Enterococcus</taxon>
    </lineage>
</organism>
<evidence type="ECO:0000256" key="2">
    <source>
        <dbReference type="ARBA" id="ARBA00010231"/>
    </source>
</evidence>
<dbReference type="InterPro" id="IPR005845">
    <property type="entry name" value="A-D-PHexomutase_a/b/a-II"/>
</dbReference>
<evidence type="ECO:0000313" key="8">
    <source>
        <dbReference type="Proteomes" id="UP001256711"/>
    </source>
</evidence>
<reference evidence="7" key="1">
    <citation type="submission" date="2023-03" db="EMBL/GenBank/DDBJ databases">
        <authorList>
            <person name="Shen W."/>
            <person name="Cai J."/>
        </authorList>
    </citation>
    <scope>NUCLEOTIDE SEQUENCE</scope>
    <source>
        <strain evidence="7">B226-2</strain>
    </source>
</reference>
<evidence type="ECO:0000313" key="7">
    <source>
        <dbReference type="EMBL" id="MDT2810733.1"/>
    </source>
</evidence>
<evidence type="ECO:0000256" key="1">
    <source>
        <dbReference type="ARBA" id="ARBA00001946"/>
    </source>
</evidence>